<reference evidence="1" key="1">
    <citation type="submission" date="2018-02" db="EMBL/GenBank/DDBJ databases">
        <title>Rhizophora mucronata_Transcriptome.</title>
        <authorList>
            <person name="Meera S.P."/>
            <person name="Sreeshan A."/>
            <person name="Augustine A."/>
        </authorList>
    </citation>
    <scope>NUCLEOTIDE SEQUENCE</scope>
    <source>
        <tissue evidence="1">Leaf</tissue>
    </source>
</reference>
<sequence>MRCTTLHIQNPSTSGLMPSVSTLIFLEGGNSEAIALDEQELVLPTDAEKLVL</sequence>
<organism evidence="1">
    <name type="scientific">Rhizophora mucronata</name>
    <name type="common">Asiatic mangrove</name>
    <dbReference type="NCBI Taxonomy" id="61149"/>
    <lineage>
        <taxon>Eukaryota</taxon>
        <taxon>Viridiplantae</taxon>
        <taxon>Streptophyta</taxon>
        <taxon>Embryophyta</taxon>
        <taxon>Tracheophyta</taxon>
        <taxon>Spermatophyta</taxon>
        <taxon>Magnoliopsida</taxon>
        <taxon>eudicotyledons</taxon>
        <taxon>Gunneridae</taxon>
        <taxon>Pentapetalae</taxon>
        <taxon>rosids</taxon>
        <taxon>fabids</taxon>
        <taxon>Malpighiales</taxon>
        <taxon>Rhizophoraceae</taxon>
        <taxon>Rhizophora</taxon>
    </lineage>
</organism>
<name>A0A2P2NMX9_RHIMU</name>
<proteinExistence type="predicted"/>
<dbReference type="AlphaFoldDB" id="A0A2P2NMX9"/>
<protein>
    <submittedName>
        <fullName evidence="1">Uncharacterized protein</fullName>
    </submittedName>
</protein>
<dbReference type="EMBL" id="GGEC01063322">
    <property type="protein sequence ID" value="MBX43806.1"/>
    <property type="molecule type" value="Transcribed_RNA"/>
</dbReference>
<accession>A0A2P2NMX9</accession>
<evidence type="ECO:0000313" key="1">
    <source>
        <dbReference type="EMBL" id="MBX43806.1"/>
    </source>
</evidence>